<protein>
    <submittedName>
        <fullName evidence="2">Uncharacterized protein</fullName>
    </submittedName>
</protein>
<gene>
    <name evidence="2" type="ORF">E2C01_015781</name>
</gene>
<dbReference type="AlphaFoldDB" id="A0A5B7DNR0"/>
<evidence type="ECO:0000313" key="3">
    <source>
        <dbReference type="Proteomes" id="UP000324222"/>
    </source>
</evidence>
<keyword evidence="3" id="KW-1185">Reference proteome</keyword>
<accession>A0A5B7DNR0</accession>
<comment type="caution">
    <text evidence="2">The sequence shown here is derived from an EMBL/GenBank/DDBJ whole genome shotgun (WGS) entry which is preliminary data.</text>
</comment>
<name>A0A5B7DNR0_PORTR</name>
<proteinExistence type="predicted"/>
<dbReference type="Proteomes" id="UP000324222">
    <property type="component" value="Unassembled WGS sequence"/>
</dbReference>
<reference evidence="2 3" key="1">
    <citation type="submission" date="2019-05" db="EMBL/GenBank/DDBJ databases">
        <title>Another draft genome of Portunus trituberculatus and its Hox gene families provides insights of decapod evolution.</title>
        <authorList>
            <person name="Jeong J.-H."/>
            <person name="Song I."/>
            <person name="Kim S."/>
            <person name="Choi T."/>
            <person name="Kim D."/>
            <person name="Ryu S."/>
            <person name="Kim W."/>
        </authorList>
    </citation>
    <scope>NUCLEOTIDE SEQUENCE [LARGE SCALE GENOMIC DNA]</scope>
    <source>
        <tissue evidence="2">Muscle</tissue>
    </source>
</reference>
<evidence type="ECO:0000313" key="2">
    <source>
        <dbReference type="EMBL" id="MPC22757.1"/>
    </source>
</evidence>
<organism evidence="2 3">
    <name type="scientific">Portunus trituberculatus</name>
    <name type="common">Swimming crab</name>
    <name type="synonym">Neptunus trituberculatus</name>
    <dbReference type="NCBI Taxonomy" id="210409"/>
    <lineage>
        <taxon>Eukaryota</taxon>
        <taxon>Metazoa</taxon>
        <taxon>Ecdysozoa</taxon>
        <taxon>Arthropoda</taxon>
        <taxon>Crustacea</taxon>
        <taxon>Multicrustacea</taxon>
        <taxon>Malacostraca</taxon>
        <taxon>Eumalacostraca</taxon>
        <taxon>Eucarida</taxon>
        <taxon>Decapoda</taxon>
        <taxon>Pleocyemata</taxon>
        <taxon>Brachyura</taxon>
        <taxon>Eubrachyura</taxon>
        <taxon>Portunoidea</taxon>
        <taxon>Portunidae</taxon>
        <taxon>Portuninae</taxon>
        <taxon>Portunus</taxon>
    </lineage>
</organism>
<feature type="compositionally biased region" description="Basic and acidic residues" evidence="1">
    <location>
        <begin position="1"/>
        <end position="17"/>
    </location>
</feature>
<feature type="region of interest" description="Disordered" evidence="1">
    <location>
        <begin position="1"/>
        <end position="65"/>
    </location>
</feature>
<dbReference type="EMBL" id="VSRR010001121">
    <property type="protein sequence ID" value="MPC22757.1"/>
    <property type="molecule type" value="Genomic_DNA"/>
</dbReference>
<evidence type="ECO:0000256" key="1">
    <source>
        <dbReference type="SAM" id="MobiDB-lite"/>
    </source>
</evidence>
<sequence>MKKKKKEEEINEKKSEEMAQWQPSFGLHTHTKLECAATVWSSNKKKHKETKENTEGNNKASPKFK</sequence>